<organism evidence="1 2">
    <name type="scientific">Bowdeniella nasicola</name>
    <dbReference type="NCBI Taxonomy" id="208480"/>
    <lineage>
        <taxon>Bacteria</taxon>
        <taxon>Bacillati</taxon>
        <taxon>Actinomycetota</taxon>
        <taxon>Actinomycetes</taxon>
        <taxon>Actinomycetales</taxon>
        <taxon>Actinomycetaceae</taxon>
        <taxon>Bowdeniella</taxon>
    </lineage>
</organism>
<proteinExistence type="predicted"/>
<dbReference type="Pfam" id="PF04134">
    <property type="entry name" value="DCC1-like"/>
    <property type="match status" value="1"/>
</dbReference>
<dbReference type="Proteomes" id="UP000185628">
    <property type="component" value="Unassembled WGS sequence"/>
</dbReference>
<dbReference type="RefSeq" id="WP_073715737.1">
    <property type="nucleotide sequence ID" value="NZ_MQVR01000007.1"/>
</dbReference>
<sequence length="143" mass="15577">MSILAHEAEILIVYDGNCRMCTVIADALARRSDLMTHIIAVPSQDLAEFSTVDLPMLRAHGELETLLSAEDFDANVVAVEVRRGATPVIYRGARAIGRLSQLLPGPWPLLGRILRTGRGQQVGEKVYGLVARNRPGCGPTCER</sequence>
<keyword evidence="2" id="KW-1185">Reference proteome</keyword>
<dbReference type="InterPro" id="IPR007263">
    <property type="entry name" value="DCC1-like"/>
</dbReference>
<name>A0A1Q5Q4N5_9ACTO</name>
<dbReference type="OrthoDB" id="9813713at2"/>
<evidence type="ECO:0000313" key="2">
    <source>
        <dbReference type="Proteomes" id="UP000185628"/>
    </source>
</evidence>
<gene>
    <name evidence="1" type="ORF">BSZ39_02050</name>
</gene>
<evidence type="ECO:0000313" key="1">
    <source>
        <dbReference type="EMBL" id="OKL54785.1"/>
    </source>
</evidence>
<protein>
    <recommendedName>
        <fullName evidence="3">Thiol-disulfide oxidoreductase</fullName>
    </recommendedName>
</protein>
<comment type="caution">
    <text evidence="1">The sequence shown here is derived from an EMBL/GenBank/DDBJ whole genome shotgun (WGS) entry which is preliminary data.</text>
</comment>
<accession>A0A1Q5Q4N5</accession>
<dbReference type="AlphaFoldDB" id="A0A1Q5Q4N5"/>
<dbReference type="EMBL" id="MQVR01000007">
    <property type="protein sequence ID" value="OKL54785.1"/>
    <property type="molecule type" value="Genomic_DNA"/>
</dbReference>
<dbReference type="GO" id="GO:0015035">
    <property type="term" value="F:protein-disulfide reductase activity"/>
    <property type="evidence" value="ECO:0007669"/>
    <property type="project" value="InterPro"/>
</dbReference>
<evidence type="ECO:0008006" key="3">
    <source>
        <dbReference type="Google" id="ProtNLM"/>
    </source>
</evidence>
<reference evidence="2" key="1">
    <citation type="submission" date="2016-12" db="EMBL/GenBank/DDBJ databases">
        <authorList>
            <person name="Meng X."/>
        </authorList>
    </citation>
    <scope>NUCLEOTIDE SEQUENCE [LARGE SCALE GENOMIC DNA]</scope>
    <source>
        <strain evidence="2">DSM 19116</strain>
    </source>
</reference>